<keyword evidence="3" id="KW-1185">Reference proteome</keyword>
<sequence>MSFNDRIRTSTSQERLGPSISDYSADVQPTPRTPHAILHPWWPGTTEKYRSRTLFSACLRLGHPPHGAAAGKETRRARFPHVVQGHIGTFYRMWSRSRTSASEVSVSIQASLLLRIFDAACDSIERIFPGTTTTEARISHIDEVFVLATTVFMNFLCMSCAFCELDLLPPSFLWLAGLVGDCNGTRRNRIPRESTSASLDIRITCAQFLRSTLRFFNISLMRVGAPQHAACNIRFFCF</sequence>
<dbReference type="Proteomes" id="UP001063166">
    <property type="component" value="Unassembled WGS sequence"/>
</dbReference>
<dbReference type="EMBL" id="BRPK01000007">
    <property type="protein sequence ID" value="GLB39643.1"/>
    <property type="molecule type" value="Genomic_DNA"/>
</dbReference>
<evidence type="ECO:0000313" key="2">
    <source>
        <dbReference type="EMBL" id="GLB39643.1"/>
    </source>
</evidence>
<evidence type="ECO:0000313" key="3">
    <source>
        <dbReference type="Proteomes" id="UP001063166"/>
    </source>
</evidence>
<gene>
    <name evidence="2" type="ORF">LshimejAT787_0701530</name>
</gene>
<organism evidence="2 3">
    <name type="scientific">Lyophyllum shimeji</name>
    <name type="common">Hon-shimeji</name>
    <name type="synonym">Tricholoma shimeji</name>
    <dbReference type="NCBI Taxonomy" id="47721"/>
    <lineage>
        <taxon>Eukaryota</taxon>
        <taxon>Fungi</taxon>
        <taxon>Dikarya</taxon>
        <taxon>Basidiomycota</taxon>
        <taxon>Agaricomycotina</taxon>
        <taxon>Agaricomycetes</taxon>
        <taxon>Agaricomycetidae</taxon>
        <taxon>Agaricales</taxon>
        <taxon>Tricholomatineae</taxon>
        <taxon>Lyophyllaceae</taxon>
        <taxon>Lyophyllum</taxon>
    </lineage>
</organism>
<reference evidence="2" key="1">
    <citation type="submission" date="2022-07" db="EMBL/GenBank/DDBJ databases">
        <title>The genome of Lyophyllum shimeji provides insight into the initial evolution of ectomycorrhizal fungal genome.</title>
        <authorList>
            <person name="Kobayashi Y."/>
            <person name="Shibata T."/>
            <person name="Hirakawa H."/>
            <person name="Shigenobu S."/>
            <person name="Nishiyama T."/>
            <person name="Yamada A."/>
            <person name="Hasebe M."/>
            <person name="Kawaguchi M."/>
        </authorList>
    </citation>
    <scope>NUCLEOTIDE SEQUENCE</scope>
    <source>
        <strain evidence="2">AT787</strain>
    </source>
</reference>
<proteinExistence type="predicted"/>
<accession>A0A9P3PPF2</accession>
<dbReference type="AlphaFoldDB" id="A0A9P3PPF2"/>
<comment type="caution">
    <text evidence="2">The sequence shown here is derived from an EMBL/GenBank/DDBJ whole genome shotgun (WGS) entry which is preliminary data.</text>
</comment>
<evidence type="ECO:0000256" key="1">
    <source>
        <dbReference type="SAM" id="MobiDB-lite"/>
    </source>
</evidence>
<protein>
    <submittedName>
        <fullName evidence="2">Uncharacterized protein</fullName>
    </submittedName>
</protein>
<feature type="region of interest" description="Disordered" evidence="1">
    <location>
        <begin position="1"/>
        <end position="28"/>
    </location>
</feature>
<name>A0A9P3PPF2_LYOSH</name>